<dbReference type="AlphaFoldDB" id="A9I5Q2"/>
<organism evidence="2 3">
    <name type="scientific">Bordetella petrii (strain ATCC BAA-461 / DSM 12804 / CCUG 43448 / CIP 107267 / Se-1111R)</name>
    <dbReference type="NCBI Taxonomy" id="340100"/>
    <lineage>
        <taxon>Bacteria</taxon>
        <taxon>Pseudomonadati</taxon>
        <taxon>Pseudomonadota</taxon>
        <taxon>Betaproteobacteria</taxon>
        <taxon>Burkholderiales</taxon>
        <taxon>Alcaligenaceae</taxon>
        <taxon>Bordetella</taxon>
    </lineage>
</organism>
<sequence length="155" mass="16827">MTDHSLYFEDFQPGQTFESGGRTITEADLTMFSMLSGDWNPIHADAAYAAGTKIGQRLVHGALGIAIATGMMHELGIFHRSVVAMLSIRDWKFVKPILVGDTLHLVLDILQAKPGTSARVGAVDRRLRLVNQHGDTVQDGTSEVLVLKKAGMAAR</sequence>
<dbReference type="KEGG" id="bpt:Bpet0793"/>
<dbReference type="Gene3D" id="3.10.129.10">
    <property type="entry name" value="Hotdog Thioesterase"/>
    <property type="match status" value="1"/>
</dbReference>
<evidence type="ECO:0000259" key="1">
    <source>
        <dbReference type="Pfam" id="PF01575"/>
    </source>
</evidence>
<dbReference type="EMBL" id="AM902716">
    <property type="protein sequence ID" value="CAP41125.1"/>
    <property type="molecule type" value="Genomic_DNA"/>
</dbReference>
<name>A9I5Q2_BORPD</name>
<dbReference type="eggNOG" id="COG2030">
    <property type="taxonomic scope" value="Bacteria"/>
</dbReference>
<dbReference type="PANTHER" id="PTHR43664">
    <property type="entry name" value="MONOAMINE OXIDASE-RELATED"/>
    <property type="match status" value="1"/>
</dbReference>
<keyword evidence="3" id="KW-1185">Reference proteome</keyword>
<gene>
    <name evidence="2" type="ordered locus">Bpet0793</name>
</gene>
<dbReference type="InterPro" id="IPR052342">
    <property type="entry name" value="MCH/BMMD"/>
</dbReference>
<proteinExistence type="predicted"/>
<feature type="domain" description="MaoC-like" evidence="1">
    <location>
        <begin position="12"/>
        <end position="121"/>
    </location>
</feature>
<dbReference type="SUPFAM" id="SSF54637">
    <property type="entry name" value="Thioesterase/thiol ester dehydrase-isomerase"/>
    <property type="match status" value="1"/>
</dbReference>
<reference evidence="2 3" key="1">
    <citation type="journal article" date="2008" name="BMC Genomics">
        <title>The missing link: Bordetella petrii is endowed with both the metabolic versatility of environmental bacteria and virulence traits of pathogenic Bordetellae.</title>
        <authorList>
            <person name="Gross R."/>
            <person name="Guzman C.A."/>
            <person name="Sebaihia M."/>
            <person name="Martins Dos Santos V.A."/>
            <person name="Pieper D.H."/>
            <person name="Koebnik R."/>
            <person name="Lechner M."/>
            <person name="Bartels D."/>
            <person name="Buhrmester J."/>
            <person name="Choudhuri J.V."/>
            <person name="Ebensen T."/>
            <person name="Gaigalat L."/>
            <person name="Herrmann S."/>
            <person name="Khachane A.N."/>
            <person name="Larisch C."/>
            <person name="Link S."/>
            <person name="Linke B."/>
            <person name="Meyer F."/>
            <person name="Mormann S."/>
            <person name="Nakunst D."/>
            <person name="Rueckert C."/>
            <person name="Schneiker-Bekel S."/>
            <person name="Schulze K."/>
            <person name="Vorhoelter F.J."/>
            <person name="Yevsa T."/>
            <person name="Engle J.T."/>
            <person name="Goldman W.E."/>
            <person name="Puehler A."/>
            <person name="Goebel U.B."/>
            <person name="Goesmann A."/>
            <person name="Bloecker H."/>
            <person name="Kaiser O."/>
            <person name="Martinez-Arias R."/>
        </authorList>
    </citation>
    <scope>NUCLEOTIDE SEQUENCE [LARGE SCALE GENOMIC DNA]</scope>
    <source>
        <strain evidence="3">ATCC BAA-461 / DSM 12804 / CCUG 43448 / CIP 107267 / Se-1111R</strain>
    </source>
</reference>
<dbReference type="InterPro" id="IPR029069">
    <property type="entry name" value="HotDog_dom_sf"/>
</dbReference>
<dbReference type="STRING" id="94624.Bpet0793"/>
<dbReference type="InterPro" id="IPR002539">
    <property type="entry name" value="MaoC-like_dom"/>
</dbReference>
<evidence type="ECO:0000313" key="3">
    <source>
        <dbReference type="Proteomes" id="UP000001225"/>
    </source>
</evidence>
<accession>A9I5Q2</accession>
<evidence type="ECO:0000313" key="2">
    <source>
        <dbReference type="EMBL" id="CAP41125.1"/>
    </source>
</evidence>
<dbReference type="Pfam" id="PF01575">
    <property type="entry name" value="MaoC_dehydratas"/>
    <property type="match status" value="1"/>
</dbReference>
<dbReference type="Proteomes" id="UP000001225">
    <property type="component" value="Chromosome"/>
</dbReference>
<dbReference type="PANTHER" id="PTHR43664:SF1">
    <property type="entry name" value="BETA-METHYLMALYL-COA DEHYDRATASE"/>
    <property type="match status" value="1"/>
</dbReference>
<protein>
    <submittedName>
        <fullName evidence="2">Acyl dehydratase, MaoC family</fullName>
    </submittedName>
</protein>